<evidence type="ECO:0000313" key="2">
    <source>
        <dbReference type="Proteomes" id="UP000575469"/>
    </source>
</evidence>
<accession>A0A848P6U3</accession>
<dbReference type="RefSeq" id="WP_012755738.1">
    <property type="nucleotide sequence ID" value="NZ_JABBZM010000030.1"/>
</dbReference>
<evidence type="ECO:0000313" key="1">
    <source>
        <dbReference type="EMBL" id="NMV41207.1"/>
    </source>
</evidence>
<sequence>MSHPNAEALAKWVRDHSDELLDCWARAVDVYYSYYPKTGMPRPPVRLNP</sequence>
<dbReference type="Proteomes" id="UP000575469">
    <property type="component" value="Unassembled WGS sequence"/>
</dbReference>
<proteinExistence type="predicted"/>
<dbReference type="AlphaFoldDB" id="A0A848P6U3"/>
<reference evidence="1 2" key="1">
    <citation type="submission" date="2020-04" db="EMBL/GenBank/DDBJ databases">
        <title>Ralstonia insidiosa genome sequencing and assembly.</title>
        <authorList>
            <person name="Martins R.C.R."/>
            <person name="Perdigao-Neto L.V."/>
            <person name="Levin A.S.S."/>
            <person name="Costa S.F."/>
        </authorList>
    </citation>
    <scope>NUCLEOTIDE SEQUENCE [LARGE SCALE GENOMIC DNA]</scope>
    <source>
        <strain evidence="1 2">5047</strain>
    </source>
</reference>
<dbReference type="EMBL" id="JABBZM010000030">
    <property type="protein sequence ID" value="NMV41207.1"/>
    <property type="molecule type" value="Genomic_DNA"/>
</dbReference>
<evidence type="ECO:0008006" key="3">
    <source>
        <dbReference type="Google" id="ProtNLM"/>
    </source>
</evidence>
<name>A0A848P6U3_9RALS</name>
<protein>
    <recommendedName>
        <fullName evidence="3">Transposase</fullName>
    </recommendedName>
</protein>
<organism evidence="1 2">
    <name type="scientific">Ralstonia insidiosa</name>
    <dbReference type="NCBI Taxonomy" id="190721"/>
    <lineage>
        <taxon>Bacteria</taxon>
        <taxon>Pseudomonadati</taxon>
        <taxon>Pseudomonadota</taxon>
        <taxon>Betaproteobacteria</taxon>
        <taxon>Burkholderiales</taxon>
        <taxon>Burkholderiaceae</taxon>
        <taxon>Ralstonia</taxon>
    </lineage>
</organism>
<comment type="caution">
    <text evidence="1">The sequence shown here is derived from an EMBL/GenBank/DDBJ whole genome shotgun (WGS) entry which is preliminary data.</text>
</comment>
<gene>
    <name evidence="1" type="ORF">HGR00_25145</name>
</gene>